<dbReference type="InterPro" id="IPR023210">
    <property type="entry name" value="NADP_OxRdtase_dom"/>
</dbReference>
<evidence type="ECO:0000313" key="2">
    <source>
        <dbReference type="EMBL" id="MDX2912521.1"/>
    </source>
</evidence>
<evidence type="ECO:0000259" key="1">
    <source>
        <dbReference type="Pfam" id="PF00248"/>
    </source>
</evidence>
<comment type="caution">
    <text evidence="2">The sequence shown here is derived from an EMBL/GenBank/DDBJ whole genome shotgun (WGS) entry which is preliminary data.</text>
</comment>
<organism evidence="2 3">
    <name type="scientific">Streptomyces griseiscabiei</name>
    <dbReference type="NCBI Taxonomy" id="2993540"/>
    <lineage>
        <taxon>Bacteria</taxon>
        <taxon>Bacillati</taxon>
        <taxon>Actinomycetota</taxon>
        <taxon>Actinomycetes</taxon>
        <taxon>Kitasatosporales</taxon>
        <taxon>Streptomycetaceae</taxon>
        <taxon>Streptomyces</taxon>
    </lineage>
</organism>
<name>A0ABU4L9U4_9ACTN</name>
<protein>
    <submittedName>
        <fullName evidence="2">Aldo/keto reductase</fullName>
    </submittedName>
</protein>
<dbReference type="InterPro" id="IPR036812">
    <property type="entry name" value="NAD(P)_OxRdtase_dom_sf"/>
</dbReference>
<dbReference type="Pfam" id="PF00248">
    <property type="entry name" value="Aldo_ket_red"/>
    <property type="match status" value="1"/>
</dbReference>
<dbReference type="PANTHER" id="PTHR43364">
    <property type="entry name" value="NADH-SPECIFIC METHYLGLYOXAL REDUCTASE-RELATED"/>
    <property type="match status" value="1"/>
</dbReference>
<dbReference type="RefSeq" id="WP_267299938.1">
    <property type="nucleotide sequence ID" value="NZ_JAGJBZ010000004.1"/>
</dbReference>
<dbReference type="Proteomes" id="UP001271723">
    <property type="component" value="Unassembled WGS sequence"/>
</dbReference>
<keyword evidence="3" id="KW-1185">Reference proteome</keyword>
<dbReference type="CDD" id="cd19081">
    <property type="entry name" value="AKR_AKR9C1"/>
    <property type="match status" value="1"/>
</dbReference>
<proteinExistence type="predicted"/>
<gene>
    <name evidence="2" type="ORF">PV517_28035</name>
</gene>
<reference evidence="2 3" key="1">
    <citation type="journal article" date="2023" name="Microb. Genom.">
        <title>Mesoterricola silvestris gen. nov., sp. nov., Mesoterricola sediminis sp. nov., Geothrix oryzae sp. nov., Geothrix edaphica sp. nov., Geothrix rubra sp. nov., and Geothrix limicola sp. nov., six novel members of Acidobacteriota isolated from soils.</title>
        <authorList>
            <person name="Weisberg A.J."/>
            <person name="Pearce E."/>
            <person name="Kramer C.G."/>
            <person name="Chang J.H."/>
            <person name="Clarke C.R."/>
        </authorList>
    </citation>
    <scope>NUCLEOTIDE SEQUENCE [LARGE SCALE GENOMIC DNA]</scope>
    <source>
        <strain evidence="2 3">NRRL_B-2795</strain>
    </source>
</reference>
<dbReference type="PANTHER" id="PTHR43364:SF6">
    <property type="entry name" value="OXIDOREDUCTASE-RELATED"/>
    <property type="match status" value="1"/>
</dbReference>
<sequence>MTTSSPSSPLRRLGTSDIDVFPLSLGGNVFGWTADEAQSFAVLDAYTAGGGNFIDTADSYSAWVEGNTGGESERIIGKWAKARGNRADLVIATKVSQHPEYKGLTAANIKAAADASLARLDTDYIDVYYTHFDQPEVPVEEIVTALDDLVKAGKVRATAASNITPERLKASLDFSAAEGLSSYVALQPHYNLVSRDTYEGPLQTLATEAGLSAVPYFGLAKGFLTGKYRPGITIDSPRAAGAGAYLETPTGTRVLTALDEIAASRGTAHATIALAWLLAQPTVTAPIASARTPDQLPPLLAAPTLTLTPEELTHLTKASA</sequence>
<dbReference type="InterPro" id="IPR050523">
    <property type="entry name" value="AKR_Detox_Biosynth"/>
</dbReference>
<feature type="domain" description="NADP-dependent oxidoreductase" evidence="1">
    <location>
        <begin position="23"/>
        <end position="318"/>
    </location>
</feature>
<dbReference type="EMBL" id="JARAVY010000012">
    <property type="protein sequence ID" value="MDX2912521.1"/>
    <property type="molecule type" value="Genomic_DNA"/>
</dbReference>
<dbReference type="Gene3D" id="3.20.20.100">
    <property type="entry name" value="NADP-dependent oxidoreductase domain"/>
    <property type="match status" value="1"/>
</dbReference>
<accession>A0ABU4L9U4</accession>
<dbReference type="SUPFAM" id="SSF51430">
    <property type="entry name" value="NAD(P)-linked oxidoreductase"/>
    <property type="match status" value="1"/>
</dbReference>
<evidence type="ECO:0000313" key="3">
    <source>
        <dbReference type="Proteomes" id="UP001271723"/>
    </source>
</evidence>